<dbReference type="EMBL" id="CM027686">
    <property type="protein sequence ID" value="KAG0523678.1"/>
    <property type="molecule type" value="Genomic_DNA"/>
</dbReference>
<dbReference type="OrthoDB" id="1877784at2759"/>
<dbReference type="SUPFAM" id="SSF48576">
    <property type="entry name" value="Terpenoid synthases"/>
    <property type="match status" value="1"/>
</dbReference>
<dbReference type="CDD" id="cd00684">
    <property type="entry name" value="Terpene_cyclase_plant_C1"/>
    <property type="match status" value="1"/>
</dbReference>
<dbReference type="KEGG" id="sbi:8075651"/>
<dbReference type="Gramene" id="EES15026">
    <property type="protein sequence ID" value="EES15026"/>
    <property type="gene ID" value="SORBI_3007G133900"/>
</dbReference>
<dbReference type="SUPFAM" id="SSF48239">
    <property type="entry name" value="Terpenoid cyclases/Protein prenyltransferases"/>
    <property type="match status" value="1"/>
</dbReference>
<dbReference type="SFLD" id="SFLDS00005">
    <property type="entry name" value="Isoprenoid_Synthase_Type_I"/>
    <property type="match status" value="1"/>
</dbReference>
<dbReference type="PANTHER" id="PTHR31225:SF186">
    <property type="entry name" value="TAU-CADINOL SYNTHASE"/>
    <property type="match status" value="1"/>
</dbReference>
<comment type="cofactor">
    <cofactor evidence="1">
        <name>Mn(2+)</name>
        <dbReference type="ChEBI" id="CHEBI:29035"/>
    </cofactor>
</comment>
<dbReference type="Pfam" id="PF01397">
    <property type="entry name" value="Terpene_synth"/>
    <property type="match status" value="1"/>
</dbReference>
<comment type="caution">
    <text evidence="6">The sequence shown here is derived from an EMBL/GenBank/DDBJ whole genome shotgun (WGS) entry which is preliminary data.</text>
</comment>
<dbReference type="InterPro" id="IPR050148">
    <property type="entry name" value="Terpene_synthase-like"/>
</dbReference>
<comment type="cofactor">
    <cofactor evidence="2">
        <name>Mg(2+)</name>
        <dbReference type="ChEBI" id="CHEBI:18420"/>
    </cofactor>
</comment>
<dbReference type="InterPro" id="IPR008930">
    <property type="entry name" value="Terpenoid_cyclase/PrenylTrfase"/>
</dbReference>
<dbReference type="Gene3D" id="1.10.600.10">
    <property type="entry name" value="Farnesyl Diphosphate Synthase"/>
    <property type="match status" value="1"/>
</dbReference>
<dbReference type="InterPro" id="IPR044814">
    <property type="entry name" value="Terpene_cyclase_plant_C1"/>
</dbReference>
<evidence type="ECO:0000256" key="1">
    <source>
        <dbReference type="ARBA" id="ARBA00001936"/>
    </source>
</evidence>
<reference evidence="6" key="1">
    <citation type="journal article" date="2019" name="BMC Genomics">
        <title>A new reference genome for Sorghum bicolor reveals high levels of sequence similarity between sweet and grain genotypes: implications for the genetics of sugar metabolism.</title>
        <authorList>
            <person name="Cooper E.A."/>
            <person name="Brenton Z.W."/>
            <person name="Flinn B.S."/>
            <person name="Jenkins J."/>
            <person name="Shu S."/>
            <person name="Flowers D."/>
            <person name="Luo F."/>
            <person name="Wang Y."/>
            <person name="Xia P."/>
            <person name="Barry K."/>
            <person name="Daum C."/>
            <person name="Lipzen A."/>
            <person name="Yoshinaga Y."/>
            <person name="Schmutz J."/>
            <person name="Saski C."/>
            <person name="Vermerris W."/>
            <person name="Kresovich S."/>
        </authorList>
    </citation>
    <scope>NUCLEOTIDE SEQUENCE</scope>
</reference>
<dbReference type="InterPro" id="IPR034741">
    <property type="entry name" value="Terpene_cyclase-like_1_C"/>
</dbReference>
<keyword evidence="3" id="KW-0479">Metal-binding</keyword>
<evidence type="ECO:0000313" key="6">
    <source>
        <dbReference type="EMBL" id="KAG0523678.1"/>
    </source>
</evidence>
<evidence type="ECO:0000256" key="3">
    <source>
        <dbReference type="ARBA" id="ARBA00022723"/>
    </source>
</evidence>
<protein>
    <submittedName>
        <fullName evidence="6">Uncharacterized protein</fullName>
    </submittedName>
</protein>
<dbReference type="InterPro" id="IPR001906">
    <property type="entry name" value="Terpene_synth_N"/>
</dbReference>
<dbReference type="InterPro" id="IPR008949">
    <property type="entry name" value="Isoprenoid_synthase_dom_sf"/>
</dbReference>
<reference evidence="6" key="2">
    <citation type="submission" date="2020-10" db="EMBL/GenBank/DDBJ databases">
        <authorList>
            <person name="Cooper E.A."/>
            <person name="Brenton Z.W."/>
            <person name="Flinn B.S."/>
            <person name="Jenkins J."/>
            <person name="Shu S."/>
            <person name="Flowers D."/>
            <person name="Luo F."/>
            <person name="Wang Y."/>
            <person name="Xia P."/>
            <person name="Barry K."/>
            <person name="Daum C."/>
            <person name="Lipzen A."/>
            <person name="Yoshinaga Y."/>
            <person name="Schmutz J."/>
            <person name="Saski C."/>
            <person name="Vermerris W."/>
            <person name="Kresovich S."/>
        </authorList>
    </citation>
    <scope>NUCLEOTIDE SEQUENCE</scope>
</reference>
<dbReference type="AlphaFoldDB" id="A0A921U9W7"/>
<dbReference type="FunFam" id="1.10.600.10:FF:000007">
    <property type="entry name" value="Isoprene synthase, chloroplastic"/>
    <property type="match status" value="1"/>
</dbReference>
<feature type="domain" description="Terpene synthase metal-binding" evidence="5">
    <location>
        <begin position="246"/>
        <end position="484"/>
    </location>
</feature>
<proteinExistence type="predicted"/>
<evidence type="ECO:0000256" key="2">
    <source>
        <dbReference type="ARBA" id="ARBA00001946"/>
    </source>
</evidence>
<dbReference type="GO" id="GO:0016102">
    <property type="term" value="P:diterpenoid biosynthetic process"/>
    <property type="evidence" value="ECO:0007669"/>
    <property type="project" value="InterPro"/>
</dbReference>
<name>A0A921U9W7_SORBI</name>
<dbReference type="Gene3D" id="1.50.10.130">
    <property type="entry name" value="Terpene synthase, N-terminal domain"/>
    <property type="match status" value="1"/>
</dbReference>
<gene>
    <name evidence="6" type="ORF">BDA96_07G143800</name>
</gene>
<dbReference type="InterPro" id="IPR005630">
    <property type="entry name" value="Terpene_synthase_metal-bd"/>
</dbReference>
<dbReference type="InterPro" id="IPR036965">
    <property type="entry name" value="Terpene_synth_N_sf"/>
</dbReference>
<accession>A0A921U9W7</accession>
<dbReference type="Proteomes" id="UP000807115">
    <property type="component" value="Chromosome 7"/>
</dbReference>
<evidence type="ECO:0000259" key="5">
    <source>
        <dbReference type="Pfam" id="PF03936"/>
    </source>
</evidence>
<evidence type="ECO:0000259" key="4">
    <source>
        <dbReference type="Pfam" id="PF01397"/>
    </source>
</evidence>
<sequence length="540" mass="62358">MATTGTAMPAPVFHPTVWGDYFIKFVPEQLQVSDEKMAERINHLKEEVIGMFQACKNAVDKMNLVDVVQRIGIDHHFEEQIATALTSIYSTEFNSSSLHEVALRFRLLRQQGFWVSADEFEKFKNEDGSFISGITNDPKGLLSLYNAAHLLTHDEEILEDAILFSRQHLELIRSSLKSPLAEQVGRALEIPLPRTLKREETISFIPEYSIQDQTYSPVILELAKLDFNLLQHLHQKELKEISQWWKELSGEIGLDYVRDRIVECYFWSYTVHYEQENARARMILARLFLLTSLLDDTYDVHATLEEARELNKAIERWDDNDVSLLPEYLKEFFVKVISNFREFEDELESHEKYRNVYNIKGFQTLSKYYLQEAEWFHHGYTPSFKDQVNVSVITAGGQVLSIGLLVGMGHEATKEAFEWATGDTDAIWACGQVSRFMDDMSAFKNGRNNMDVASSVECYMKERNVPSEVALATISSFVEDAWKTINQAPFKYPTLLPVVQRVTSLAKSMTLLFLDKRDAYTYSKDFKTTLESHFVRHIPL</sequence>
<dbReference type="GO" id="GO:0010333">
    <property type="term" value="F:terpene synthase activity"/>
    <property type="evidence" value="ECO:0007669"/>
    <property type="project" value="InterPro"/>
</dbReference>
<feature type="domain" description="Terpene synthase N-terminal" evidence="4">
    <location>
        <begin position="17"/>
        <end position="188"/>
    </location>
</feature>
<evidence type="ECO:0000313" key="7">
    <source>
        <dbReference type="Proteomes" id="UP000807115"/>
    </source>
</evidence>
<dbReference type="PANTHER" id="PTHR31225">
    <property type="entry name" value="OS04G0344100 PROTEIN-RELATED"/>
    <property type="match status" value="1"/>
</dbReference>
<dbReference type="OMA" id="YRWHANC"/>
<dbReference type="Pfam" id="PF03936">
    <property type="entry name" value="Terpene_synth_C"/>
    <property type="match status" value="1"/>
</dbReference>
<dbReference type="GO" id="GO:0000287">
    <property type="term" value="F:magnesium ion binding"/>
    <property type="evidence" value="ECO:0007669"/>
    <property type="project" value="InterPro"/>
</dbReference>
<dbReference type="SFLD" id="SFLDG01019">
    <property type="entry name" value="Terpene_Cyclase_Like_1_C_Termi"/>
    <property type="match status" value="1"/>
</dbReference>
<organism evidence="6 7">
    <name type="scientific">Sorghum bicolor</name>
    <name type="common">Sorghum</name>
    <name type="synonym">Sorghum vulgare</name>
    <dbReference type="NCBI Taxonomy" id="4558"/>
    <lineage>
        <taxon>Eukaryota</taxon>
        <taxon>Viridiplantae</taxon>
        <taxon>Streptophyta</taxon>
        <taxon>Embryophyta</taxon>
        <taxon>Tracheophyta</taxon>
        <taxon>Spermatophyta</taxon>
        <taxon>Magnoliopsida</taxon>
        <taxon>Liliopsida</taxon>
        <taxon>Poales</taxon>
        <taxon>Poaceae</taxon>
        <taxon>PACMAD clade</taxon>
        <taxon>Panicoideae</taxon>
        <taxon>Andropogonodae</taxon>
        <taxon>Andropogoneae</taxon>
        <taxon>Sorghinae</taxon>
        <taxon>Sorghum</taxon>
    </lineage>
</organism>